<feature type="transmembrane region" description="Helical" evidence="8">
    <location>
        <begin position="107"/>
        <end position="125"/>
    </location>
</feature>
<feature type="transmembrane region" description="Helical" evidence="8">
    <location>
        <begin position="229"/>
        <end position="252"/>
    </location>
</feature>
<evidence type="ECO:0000313" key="12">
    <source>
        <dbReference type="Proteomes" id="UP001200334"/>
    </source>
</evidence>
<dbReference type="Pfam" id="PF02080">
    <property type="entry name" value="TrkA_C"/>
    <property type="match status" value="1"/>
</dbReference>
<feature type="transmembrane region" description="Helical" evidence="8">
    <location>
        <begin position="264"/>
        <end position="281"/>
    </location>
</feature>
<sequence>MENYEDRKTRSANLRLLFEALVVGLVSGVVVGSFRWLIGETLTYWKKLYQLASQNPQYFALIAGLLLASILIAGFLVKQQPHAGGSGIPEVELQLQGKLRLSWWPILWRKFIGGVLSIGSGLFLGREGPSIQLGSTVGQGVAQGFKASKTDARVLLATGAASGLSAAFGAPMGGAMFIVEEVFHNFSPRVWLNALAGAIMANFVVSNVFGQTPVLAISYNHSFPILQYWHLLLLGIFLGLVGRFYQWGLFSFNKFYEKIPLPRWLHGLIPAAILIPIMYFYPDYVGGGNTLILGLDQIHVTKILVMIFLLRIAFSIVSYDSGLPGGIFLPILTMGALLGAIYGHFMADLGLLDQKLVVNLVIFSMAGLFAAIVRSPFTAIMLIAEMVGSLLHLMPLAVVSVMAYITNELAGGEPIYESLAGRMQTKEDNDYVGEADQLTFSVFEGSQMAGKKIKEIAWPDRTLVKVIHRGQKDIIPDGNTQLVVGDLVVLELDENQRGVIYDEVARLQNEK</sequence>
<keyword evidence="4 8" id="KW-1133">Transmembrane helix</keyword>
<keyword evidence="6 8" id="KW-0472">Membrane</keyword>
<gene>
    <name evidence="10" type="ORF">DQL93_11475</name>
    <name evidence="11" type="ORF">LOB85_01615</name>
</gene>
<feature type="transmembrane region" description="Helical" evidence="8">
    <location>
        <begin position="301"/>
        <end position="319"/>
    </location>
</feature>
<evidence type="ECO:0000313" key="11">
    <source>
        <dbReference type="EMBL" id="MCD5562867.1"/>
    </source>
</evidence>
<feature type="transmembrane region" description="Helical" evidence="8">
    <location>
        <begin position="326"/>
        <end position="344"/>
    </location>
</feature>
<evidence type="ECO:0000256" key="8">
    <source>
        <dbReference type="SAM" id="Phobius"/>
    </source>
</evidence>
<feature type="transmembrane region" description="Helical" evidence="8">
    <location>
        <begin position="16"/>
        <end position="38"/>
    </location>
</feature>
<dbReference type="PANTHER" id="PTHR45711">
    <property type="entry name" value="CHLORIDE CHANNEL PROTEIN"/>
    <property type="match status" value="1"/>
</dbReference>
<dbReference type="PRINTS" id="PR00762">
    <property type="entry name" value="CLCHANNEL"/>
</dbReference>
<evidence type="ECO:0000256" key="6">
    <source>
        <dbReference type="ARBA" id="ARBA00023136"/>
    </source>
</evidence>
<evidence type="ECO:0000256" key="7">
    <source>
        <dbReference type="ARBA" id="ARBA00023214"/>
    </source>
</evidence>
<dbReference type="PROSITE" id="PS51202">
    <property type="entry name" value="RCK_C"/>
    <property type="match status" value="1"/>
</dbReference>
<evidence type="ECO:0000259" key="9">
    <source>
        <dbReference type="PROSITE" id="PS51202"/>
    </source>
</evidence>
<keyword evidence="7" id="KW-0868">Chloride</keyword>
<keyword evidence="3 8" id="KW-0812">Transmembrane</keyword>
<feature type="transmembrane region" description="Helical" evidence="8">
    <location>
        <begin position="356"/>
        <end position="373"/>
    </location>
</feature>
<evidence type="ECO:0000256" key="1">
    <source>
        <dbReference type="ARBA" id="ARBA00004141"/>
    </source>
</evidence>
<dbReference type="SUPFAM" id="SSF116726">
    <property type="entry name" value="TrkA C-terminal domain-like"/>
    <property type="match status" value="1"/>
</dbReference>
<dbReference type="SUPFAM" id="SSF81340">
    <property type="entry name" value="Clc chloride channel"/>
    <property type="match status" value="1"/>
</dbReference>
<evidence type="ECO:0000256" key="4">
    <source>
        <dbReference type="ARBA" id="ARBA00022989"/>
    </source>
</evidence>
<dbReference type="GO" id="GO:0008324">
    <property type="term" value="F:monoatomic cation transmembrane transporter activity"/>
    <property type="evidence" value="ECO:0007669"/>
    <property type="project" value="InterPro"/>
</dbReference>
<dbReference type="Gene3D" id="3.30.70.1450">
    <property type="entry name" value="Regulator of K+ conductance, C-terminal domain"/>
    <property type="match status" value="1"/>
</dbReference>
<dbReference type="Proteomes" id="UP001200334">
    <property type="component" value="Unassembled WGS sequence"/>
</dbReference>
<feature type="transmembrane region" description="Helical" evidence="8">
    <location>
        <begin position="380"/>
        <end position="405"/>
    </location>
</feature>
<keyword evidence="5" id="KW-0406">Ion transport</keyword>
<evidence type="ECO:0000256" key="2">
    <source>
        <dbReference type="ARBA" id="ARBA00022448"/>
    </source>
</evidence>
<dbReference type="Gene3D" id="1.10.3080.10">
    <property type="entry name" value="Clc chloride channel"/>
    <property type="match status" value="1"/>
</dbReference>
<reference evidence="10" key="1">
    <citation type="submission" date="2018-07" db="EMBL/GenBank/DDBJ databases">
        <authorList>
            <person name="Somerville V."/>
        </authorList>
    </citation>
    <scope>NUCLEOTIDE SEQUENCE</scope>
    <source>
        <strain evidence="10">NWC_2_2</strain>
    </source>
</reference>
<reference evidence="11 12" key="2">
    <citation type="submission" date="2021-12" db="EMBL/GenBank/DDBJ databases">
        <title>Antimicrobial susceptibility of Lactobacillus delbrueckii subsp. lactis obtained from milk products and other habitats.</title>
        <authorList>
            <person name="Shani N."/>
        </authorList>
    </citation>
    <scope>NUCLEOTIDE SEQUENCE [LARGE SCALE GENOMIC DNA]</scope>
    <source>
        <strain evidence="11 12">FAM 21755</strain>
    </source>
</reference>
<feature type="transmembrane region" description="Helical" evidence="8">
    <location>
        <begin position="58"/>
        <end position="77"/>
    </location>
</feature>
<dbReference type="GO" id="GO:0005247">
    <property type="term" value="F:voltage-gated chloride channel activity"/>
    <property type="evidence" value="ECO:0007669"/>
    <property type="project" value="TreeGrafter"/>
</dbReference>
<proteinExistence type="predicted"/>
<keyword evidence="2" id="KW-0813">Transport</keyword>
<feature type="transmembrane region" description="Helical" evidence="8">
    <location>
        <begin position="154"/>
        <end position="178"/>
    </location>
</feature>
<dbReference type="InterPro" id="IPR006037">
    <property type="entry name" value="RCK_C"/>
</dbReference>
<dbReference type="GO" id="GO:0005886">
    <property type="term" value="C:plasma membrane"/>
    <property type="evidence" value="ECO:0007669"/>
    <property type="project" value="TreeGrafter"/>
</dbReference>
<dbReference type="PANTHER" id="PTHR45711:SF6">
    <property type="entry name" value="CHLORIDE CHANNEL PROTEIN"/>
    <property type="match status" value="1"/>
</dbReference>
<protein>
    <submittedName>
        <fullName evidence="10">ClC family H(+)/Cl(-) exchange transporter</fullName>
    </submittedName>
</protein>
<dbReference type="EMBL" id="CP031023">
    <property type="protein sequence ID" value="AZA16996.1"/>
    <property type="molecule type" value="Genomic_DNA"/>
</dbReference>
<dbReference type="AlphaFoldDB" id="A0A381KYP9"/>
<dbReference type="InterPro" id="IPR036721">
    <property type="entry name" value="RCK_C_sf"/>
</dbReference>
<dbReference type="EMBL" id="JAJNUY010000004">
    <property type="protein sequence ID" value="MCD5562867.1"/>
    <property type="molecule type" value="Genomic_DNA"/>
</dbReference>
<accession>A0A381KYP9</accession>
<organism evidence="10">
    <name type="scientific">Lactobacillus delbrueckii subsp. lactis</name>
    <dbReference type="NCBI Taxonomy" id="29397"/>
    <lineage>
        <taxon>Bacteria</taxon>
        <taxon>Bacillati</taxon>
        <taxon>Bacillota</taxon>
        <taxon>Bacilli</taxon>
        <taxon>Lactobacillales</taxon>
        <taxon>Lactobacillaceae</taxon>
        <taxon>Lactobacillus</taxon>
    </lineage>
</organism>
<feature type="domain" description="RCK C-terminal" evidence="9">
    <location>
        <begin position="424"/>
        <end position="510"/>
    </location>
</feature>
<dbReference type="RefSeq" id="WP_016396085.1">
    <property type="nucleotide sequence ID" value="NZ_CP046131.1"/>
</dbReference>
<dbReference type="GO" id="GO:0006813">
    <property type="term" value="P:potassium ion transport"/>
    <property type="evidence" value="ECO:0007669"/>
    <property type="project" value="InterPro"/>
</dbReference>
<comment type="subcellular location">
    <subcellularLocation>
        <location evidence="1">Membrane</location>
        <topology evidence="1">Multi-pass membrane protein</topology>
    </subcellularLocation>
</comment>
<evidence type="ECO:0000313" key="10">
    <source>
        <dbReference type="EMBL" id="AZA16996.1"/>
    </source>
</evidence>
<evidence type="ECO:0000256" key="3">
    <source>
        <dbReference type="ARBA" id="ARBA00022692"/>
    </source>
</evidence>
<dbReference type="Pfam" id="PF00654">
    <property type="entry name" value="Voltage_CLC"/>
    <property type="match status" value="1"/>
</dbReference>
<name>A0A381KYP9_LACDL</name>
<dbReference type="CDD" id="cd01031">
    <property type="entry name" value="EriC"/>
    <property type="match status" value="1"/>
</dbReference>
<dbReference type="InterPro" id="IPR001807">
    <property type="entry name" value="ClC"/>
</dbReference>
<feature type="transmembrane region" description="Helical" evidence="8">
    <location>
        <begin position="190"/>
        <end position="209"/>
    </location>
</feature>
<evidence type="ECO:0000256" key="5">
    <source>
        <dbReference type="ARBA" id="ARBA00023065"/>
    </source>
</evidence>
<dbReference type="InterPro" id="IPR014743">
    <property type="entry name" value="Cl-channel_core"/>
</dbReference>